<proteinExistence type="predicted"/>
<dbReference type="Pfam" id="PF13424">
    <property type="entry name" value="TPR_12"/>
    <property type="match status" value="1"/>
</dbReference>
<keyword evidence="1" id="KW-0802">TPR repeat</keyword>
<dbReference type="EMBL" id="JAUJFI010000312">
    <property type="protein sequence ID" value="MDQ2106665.1"/>
    <property type="molecule type" value="Genomic_DNA"/>
</dbReference>
<dbReference type="InterPro" id="IPR019734">
    <property type="entry name" value="TPR_rpt"/>
</dbReference>
<dbReference type="InterPro" id="IPR011990">
    <property type="entry name" value="TPR-like_helical_dom_sf"/>
</dbReference>
<dbReference type="Proteomes" id="UP001227317">
    <property type="component" value="Unassembled WGS sequence"/>
</dbReference>
<comment type="caution">
    <text evidence="2">The sequence shown here is derived from an EMBL/GenBank/DDBJ whole genome shotgun (WGS) entry which is preliminary data.</text>
</comment>
<dbReference type="Gene3D" id="1.25.40.10">
    <property type="entry name" value="Tetratricopeptide repeat domain"/>
    <property type="match status" value="3"/>
</dbReference>
<reference evidence="2 3" key="1">
    <citation type="submission" date="2023-06" db="EMBL/GenBank/DDBJ databases">
        <title>Azospirillum isscasensis sp.nov, a bacterium isolated from rhizosphere soil of rice.</title>
        <authorList>
            <person name="Wang H."/>
        </authorList>
    </citation>
    <scope>NUCLEOTIDE SEQUENCE [LARGE SCALE GENOMIC DNA]</scope>
    <source>
        <strain evidence="2 3">C340-1</strain>
    </source>
</reference>
<evidence type="ECO:0000256" key="1">
    <source>
        <dbReference type="PROSITE-ProRule" id="PRU00339"/>
    </source>
</evidence>
<organism evidence="2 3">
    <name type="scientific">Azospirillum isscasi</name>
    <dbReference type="NCBI Taxonomy" id="3053926"/>
    <lineage>
        <taxon>Bacteria</taxon>
        <taxon>Pseudomonadati</taxon>
        <taxon>Pseudomonadota</taxon>
        <taxon>Alphaproteobacteria</taxon>
        <taxon>Rhodospirillales</taxon>
        <taxon>Azospirillaceae</taxon>
        <taxon>Azospirillum</taxon>
    </lineage>
</organism>
<dbReference type="PANTHER" id="PTHR12558:SF13">
    <property type="entry name" value="CELL DIVISION CYCLE PROTEIN 27 HOMOLOG"/>
    <property type="match status" value="1"/>
</dbReference>
<sequence length="423" mass="46393">MRVATNSPSPSPTPEQVEAWRQTIRATTFANYRYEMGIALAREGNTAQALNSYRQAVEHWPSLYEAHVRLVELLRAVGHSTEAEAADRAAGRINPLYRAHGLAAIALRDLRADKPETAAETARTVLDGQPGHRLARVVLILALCQLQRPADAEPWLDGLDDAKIGTELGNGTDDAEQDAIPIGHYLVGTGAMRAALPVLALAIRKEPDNFQALLDQALAYLALCLTDEAERAFRALIRSHPRNAVLHIYLGQTIQLTGRHDEAETCCKAALEIEPGNDFARNAIAVNLLAQHRPEEALTNLRETSAGQQAPSAWTLNDYFSVTNMGLALMQLGRMDEAAVMLERAVQLHPIPQSWALTSLALLRQRQGRADEAKDLFRRAVGPQPGWRLFIVRMRPWAQAELTAGYRTVGAELEPSSLSAGKP</sequence>
<keyword evidence="3" id="KW-1185">Reference proteome</keyword>
<dbReference type="SUPFAM" id="SSF48452">
    <property type="entry name" value="TPR-like"/>
    <property type="match status" value="2"/>
</dbReference>
<dbReference type="RefSeq" id="WP_306712180.1">
    <property type="nucleotide sequence ID" value="NZ_JAUJFI010000312.1"/>
</dbReference>
<gene>
    <name evidence="2" type="ORF">QSG27_28520</name>
</gene>
<accession>A0ABU0WQY5</accession>
<dbReference type="Pfam" id="PF13432">
    <property type="entry name" value="TPR_16"/>
    <property type="match status" value="3"/>
</dbReference>
<dbReference type="PANTHER" id="PTHR12558">
    <property type="entry name" value="CELL DIVISION CYCLE 16,23,27"/>
    <property type="match status" value="1"/>
</dbReference>
<evidence type="ECO:0000313" key="3">
    <source>
        <dbReference type="Proteomes" id="UP001227317"/>
    </source>
</evidence>
<evidence type="ECO:0000313" key="2">
    <source>
        <dbReference type="EMBL" id="MDQ2106665.1"/>
    </source>
</evidence>
<dbReference type="PROSITE" id="PS50005">
    <property type="entry name" value="TPR"/>
    <property type="match status" value="2"/>
</dbReference>
<feature type="repeat" description="TPR" evidence="1">
    <location>
        <begin position="319"/>
        <end position="352"/>
    </location>
</feature>
<protein>
    <submittedName>
        <fullName evidence="2">Tetratricopeptide repeat protein</fullName>
    </submittedName>
</protein>
<name>A0ABU0WQY5_9PROT</name>
<feature type="repeat" description="TPR" evidence="1">
    <location>
        <begin position="30"/>
        <end position="63"/>
    </location>
</feature>
<dbReference type="SMART" id="SM00028">
    <property type="entry name" value="TPR"/>
    <property type="match status" value="5"/>
</dbReference>